<keyword evidence="3" id="KW-0802">TPR repeat</keyword>
<dbReference type="PANTHER" id="PTHR46825">
    <property type="entry name" value="D-ALANYL-D-ALANINE-CARBOXYPEPTIDASE/ENDOPEPTIDASE AMPH"/>
    <property type="match status" value="1"/>
</dbReference>
<keyword evidence="6" id="KW-1185">Reference proteome</keyword>
<feature type="domain" description="Beta-lactamase-related" evidence="4">
    <location>
        <begin position="91"/>
        <end position="402"/>
    </location>
</feature>
<comment type="subcellular location">
    <subcellularLocation>
        <location evidence="1">Membrane</location>
    </subcellularLocation>
</comment>
<dbReference type="Pfam" id="PF00144">
    <property type="entry name" value="Beta-lactamase"/>
    <property type="match status" value="1"/>
</dbReference>
<keyword evidence="2" id="KW-0472">Membrane</keyword>
<protein>
    <recommendedName>
        <fullName evidence="4">Beta-lactamase-related domain-containing protein</fullName>
    </recommendedName>
</protein>
<evidence type="ECO:0000256" key="1">
    <source>
        <dbReference type="ARBA" id="ARBA00004370"/>
    </source>
</evidence>
<dbReference type="AlphaFoldDB" id="A0A916Y7M1"/>
<dbReference type="SUPFAM" id="SSF56601">
    <property type="entry name" value="beta-lactamase/transpeptidase-like"/>
    <property type="match status" value="1"/>
</dbReference>
<reference evidence="5" key="1">
    <citation type="journal article" date="2014" name="Int. J. Syst. Evol. Microbiol.">
        <title>Complete genome sequence of Corynebacterium casei LMG S-19264T (=DSM 44701T), isolated from a smear-ripened cheese.</title>
        <authorList>
            <consortium name="US DOE Joint Genome Institute (JGI-PGF)"/>
            <person name="Walter F."/>
            <person name="Albersmeier A."/>
            <person name="Kalinowski J."/>
            <person name="Ruckert C."/>
        </authorList>
    </citation>
    <scope>NUCLEOTIDE SEQUENCE</scope>
    <source>
        <strain evidence="5">CGMCC 1.12506</strain>
    </source>
</reference>
<name>A0A916Y7M1_9FLAO</name>
<dbReference type="Gene3D" id="1.25.40.10">
    <property type="entry name" value="Tetratricopeptide repeat domain"/>
    <property type="match status" value="1"/>
</dbReference>
<dbReference type="GO" id="GO:0016020">
    <property type="term" value="C:membrane"/>
    <property type="evidence" value="ECO:0007669"/>
    <property type="project" value="UniProtKB-SubCell"/>
</dbReference>
<reference evidence="5" key="2">
    <citation type="submission" date="2020-09" db="EMBL/GenBank/DDBJ databases">
        <authorList>
            <person name="Sun Q."/>
            <person name="Zhou Y."/>
        </authorList>
    </citation>
    <scope>NUCLEOTIDE SEQUENCE</scope>
    <source>
        <strain evidence="5">CGMCC 1.12506</strain>
    </source>
</reference>
<dbReference type="InterPro" id="IPR019734">
    <property type="entry name" value="TPR_rpt"/>
</dbReference>
<evidence type="ECO:0000256" key="2">
    <source>
        <dbReference type="ARBA" id="ARBA00023136"/>
    </source>
</evidence>
<dbReference type="PANTHER" id="PTHR46825:SF11">
    <property type="entry name" value="PENICILLIN-BINDING PROTEIN 4"/>
    <property type="match status" value="1"/>
</dbReference>
<feature type="repeat" description="TPR" evidence="3">
    <location>
        <begin position="495"/>
        <end position="528"/>
    </location>
</feature>
<dbReference type="SUPFAM" id="SSF48452">
    <property type="entry name" value="TPR-like"/>
    <property type="match status" value="1"/>
</dbReference>
<dbReference type="InterPro" id="IPR012338">
    <property type="entry name" value="Beta-lactam/transpept-like"/>
</dbReference>
<evidence type="ECO:0000259" key="4">
    <source>
        <dbReference type="Pfam" id="PF00144"/>
    </source>
</evidence>
<comment type="caution">
    <text evidence="5">The sequence shown here is derived from an EMBL/GenBank/DDBJ whole genome shotgun (WGS) entry which is preliminary data.</text>
</comment>
<dbReference type="InterPro" id="IPR011990">
    <property type="entry name" value="TPR-like_helical_dom_sf"/>
</dbReference>
<dbReference type="Gene3D" id="3.40.710.10">
    <property type="entry name" value="DD-peptidase/beta-lactamase superfamily"/>
    <property type="match status" value="1"/>
</dbReference>
<evidence type="ECO:0000313" key="6">
    <source>
        <dbReference type="Proteomes" id="UP000625735"/>
    </source>
</evidence>
<organism evidence="5 6">
    <name type="scientific">Flavobacterium orientale</name>
    <dbReference type="NCBI Taxonomy" id="1756020"/>
    <lineage>
        <taxon>Bacteria</taxon>
        <taxon>Pseudomonadati</taxon>
        <taxon>Bacteroidota</taxon>
        <taxon>Flavobacteriia</taxon>
        <taxon>Flavobacteriales</taxon>
        <taxon>Flavobacteriaceae</taxon>
        <taxon>Flavobacterium</taxon>
    </lineage>
</organism>
<dbReference type="PROSITE" id="PS50005">
    <property type="entry name" value="TPR"/>
    <property type="match status" value="1"/>
</dbReference>
<accession>A0A916Y7M1</accession>
<dbReference type="InterPro" id="IPR001466">
    <property type="entry name" value="Beta-lactam-related"/>
</dbReference>
<proteinExistence type="predicted"/>
<dbReference type="InterPro" id="IPR050491">
    <property type="entry name" value="AmpC-like"/>
</dbReference>
<evidence type="ECO:0000313" key="5">
    <source>
        <dbReference type="EMBL" id="GGD33279.1"/>
    </source>
</evidence>
<dbReference type="EMBL" id="BMFG01000010">
    <property type="protein sequence ID" value="GGD33279.1"/>
    <property type="molecule type" value="Genomic_DNA"/>
</dbReference>
<evidence type="ECO:0000256" key="3">
    <source>
        <dbReference type="PROSITE-ProRule" id="PRU00339"/>
    </source>
</evidence>
<sequence length="632" mass="71385">MTLKLLIMKAKFLLIHLVACLFFGRAFGQVNTNNFTPLSFNVDDNEKISFIPRKIVQDSNENSWFGTSERTLKENGKSLSIEDNLKIQKIDQLVATFAQYGQFNGTILVAENGKLLYKNGFGMANFDWNILNQPDTKLRLASVTKQFTAMLIMQLVVEKKLDLNVPISNYLPDYPNAEKITIHHLLTHTAGIPNYTSFPNYRDVMNKSMKPAEIVTLFADSTLLFTPGEKHDYSNSGYVLLGIIIEKVTGKTLETVLNEKILLPLNMDNTGFEQTGKVLKNKASGYDKFGISYHNTSYIDMSIAYSAGGMYSSVEDLLLWDQALYTEKLLPKKYMDLIFAKHIPFYGRHYGYGWEIGDMAKGNSNELIEVYNHSGVINGFNSLITRIPGDKSTIILLSNVSNAPLHYMSKSIGGILYGKPYDLPKKSLAYSLQSNIIENGLAEAKLFHQQVKDSVNYYHNENEMNLAGYDLLNSGMKEAAAFVFQLNVNAFPNSFNAYDSYGEALMSLGKKEAAIENYKKSVIFNPTNESGLKVLHDLGIDTDALKIKTPMEQVKLLVGNYTIIDESRDWKIEIVYEMGELYAIDKGYKFRMHPVGDSKFINIDDGASLEFNFKNKNQITFVMFGKFNFKKI</sequence>
<gene>
    <name evidence="5" type="ORF">GCM10011343_24150</name>
</gene>
<dbReference type="Proteomes" id="UP000625735">
    <property type="component" value="Unassembled WGS sequence"/>
</dbReference>